<keyword evidence="2" id="KW-1003">Cell membrane</keyword>
<evidence type="ECO:0000256" key="3">
    <source>
        <dbReference type="ARBA" id="ARBA00022676"/>
    </source>
</evidence>
<dbReference type="InterPro" id="IPR001173">
    <property type="entry name" value="Glyco_trans_2-like"/>
</dbReference>
<evidence type="ECO:0000256" key="10">
    <source>
        <dbReference type="SAM" id="MobiDB-lite"/>
    </source>
</evidence>
<comment type="pathway">
    <text evidence="7">Carotenoid biosynthesis; staphyloxanthin biosynthesis; staphyloxanthin from farnesyl diphosphate: step 4/5.</text>
</comment>
<feature type="domain" description="Glycosyltransferase 2-like" evidence="11">
    <location>
        <begin position="8"/>
        <end position="167"/>
    </location>
</feature>
<keyword evidence="13" id="KW-1185">Reference proteome</keyword>
<dbReference type="SUPFAM" id="SSF53448">
    <property type="entry name" value="Nucleotide-diphospho-sugar transferases"/>
    <property type="match status" value="1"/>
</dbReference>
<comment type="similarity">
    <text evidence="8">Belongs to the glycosyltransferase 2 family. CrtQ subfamily.</text>
</comment>
<accession>A0ABU2UIS2</accession>
<reference evidence="12" key="1">
    <citation type="submission" date="2024-05" db="EMBL/GenBank/DDBJ databases">
        <title>30 novel species of actinomycetes from the DSMZ collection.</title>
        <authorList>
            <person name="Nouioui I."/>
        </authorList>
    </citation>
    <scope>NUCLEOTIDE SEQUENCE</scope>
    <source>
        <strain evidence="12">DSM 41014</strain>
    </source>
</reference>
<evidence type="ECO:0000256" key="2">
    <source>
        <dbReference type="ARBA" id="ARBA00022475"/>
    </source>
</evidence>
<protein>
    <recommendedName>
        <fullName evidence="9">4,4'-diaponeurosporenoate glycosyltransferase</fullName>
    </recommendedName>
</protein>
<dbReference type="PANTHER" id="PTHR43646:SF2">
    <property type="entry name" value="GLYCOSYLTRANSFERASE 2-LIKE DOMAIN-CONTAINING PROTEIN"/>
    <property type="match status" value="1"/>
</dbReference>
<comment type="caution">
    <text evidence="12">The sequence shown here is derived from an EMBL/GenBank/DDBJ whole genome shotgun (WGS) entry which is preliminary data.</text>
</comment>
<dbReference type="Proteomes" id="UP001180489">
    <property type="component" value="Unassembled WGS sequence"/>
</dbReference>
<dbReference type="GO" id="GO:0016757">
    <property type="term" value="F:glycosyltransferase activity"/>
    <property type="evidence" value="ECO:0007669"/>
    <property type="project" value="UniProtKB-KW"/>
</dbReference>
<evidence type="ECO:0000256" key="4">
    <source>
        <dbReference type="ARBA" id="ARBA00022679"/>
    </source>
</evidence>
<keyword evidence="4 12" id="KW-0808">Transferase</keyword>
<evidence type="ECO:0000256" key="9">
    <source>
        <dbReference type="ARBA" id="ARBA00040345"/>
    </source>
</evidence>
<keyword evidence="5" id="KW-0472">Membrane</keyword>
<dbReference type="EMBL" id="JAVRFF010000013">
    <property type="protein sequence ID" value="MDT0473164.1"/>
    <property type="molecule type" value="Genomic_DNA"/>
</dbReference>
<evidence type="ECO:0000256" key="5">
    <source>
        <dbReference type="ARBA" id="ARBA00023136"/>
    </source>
</evidence>
<evidence type="ECO:0000256" key="8">
    <source>
        <dbReference type="ARBA" id="ARBA00038120"/>
    </source>
</evidence>
<organism evidence="12 13">
    <name type="scientific">Streptomyces hintoniae</name>
    <dbReference type="NCBI Taxonomy" id="3075521"/>
    <lineage>
        <taxon>Bacteria</taxon>
        <taxon>Bacillati</taxon>
        <taxon>Actinomycetota</taxon>
        <taxon>Actinomycetes</taxon>
        <taxon>Kitasatosporales</taxon>
        <taxon>Streptomycetaceae</taxon>
        <taxon>Streptomyces</taxon>
    </lineage>
</organism>
<dbReference type="Gene3D" id="3.90.550.10">
    <property type="entry name" value="Spore Coat Polysaccharide Biosynthesis Protein SpsA, Chain A"/>
    <property type="match status" value="1"/>
</dbReference>
<sequence>MRPRSLAVLVPAHNEQELLPASLAAIRAAARHPALRQVRVVTVVAADACSDGTVAAALSAGVQVVRTGDRNVGLARAAAAHRALETLGGPEGLWLASTDADSVVPPDWLAFQHARAGEGWDAVVGTVAVAHGPHTPPGLAARHQLRYGASRPQRGAWHHPHVHGANLGVAAHAYLTVGGFPPVPLSEDHGLVAALVGRGHRVLRTADCPVTTSGRLRPRARGGFGDHLAALASREKLPRDGLSREGLPREGLPR</sequence>
<feature type="region of interest" description="Disordered" evidence="10">
    <location>
        <begin position="234"/>
        <end position="254"/>
    </location>
</feature>
<dbReference type="InterPro" id="IPR029044">
    <property type="entry name" value="Nucleotide-diphossugar_trans"/>
</dbReference>
<evidence type="ECO:0000256" key="6">
    <source>
        <dbReference type="ARBA" id="ARBA00037281"/>
    </source>
</evidence>
<dbReference type="PANTHER" id="PTHR43646">
    <property type="entry name" value="GLYCOSYLTRANSFERASE"/>
    <property type="match status" value="1"/>
</dbReference>
<evidence type="ECO:0000313" key="12">
    <source>
        <dbReference type="EMBL" id="MDT0473164.1"/>
    </source>
</evidence>
<dbReference type="RefSeq" id="WP_311635176.1">
    <property type="nucleotide sequence ID" value="NZ_JAVRFF010000013.1"/>
</dbReference>
<keyword evidence="3 12" id="KW-0328">Glycosyltransferase</keyword>
<gene>
    <name evidence="12" type="ORF">RM863_13605</name>
</gene>
<comment type="subcellular location">
    <subcellularLocation>
        <location evidence="1">Cell membrane</location>
    </subcellularLocation>
</comment>
<evidence type="ECO:0000256" key="7">
    <source>
        <dbReference type="ARBA" id="ARBA00037904"/>
    </source>
</evidence>
<name>A0ABU2UIS2_9ACTN</name>
<evidence type="ECO:0000259" key="11">
    <source>
        <dbReference type="Pfam" id="PF00535"/>
    </source>
</evidence>
<comment type="function">
    <text evidence="6">Catalyzes the glycosylation of 4,4'-diaponeurosporenoate, i.e. the esterification of glucose at the C1'' position with the carboxyl group of 4,4'-diaponeurosporenic acid, to form glycosyl-4,4'-diaponeurosporenoate. This is a step in the biosynthesis of staphyloxanthin, an orange pigment present in most staphylococci strains.</text>
</comment>
<evidence type="ECO:0000313" key="13">
    <source>
        <dbReference type="Proteomes" id="UP001180489"/>
    </source>
</evidence>
<proteinExistence type="inferred from homology"/>
<dbReference type="Pfam" id="PF00535">
    <property type="entry name" value="Glycos_transf_2"/>
    <property type="match status" value="1"/>
</dbReference>
<evidence type="ECO:0000256" key="1">
    <source>
        <dbReference type="ARBA" id="ARBA00004236"/>
    </source>
</evidence>